<organism evidence="2 3">
    <name type="scientific">Pholiota conissans</name>
    <dbReference type="NCBI Taxonomy" id="109636"/>
    <lineage>
        <taxon>Eukaryota</taxon>
        <taxon>Fungi</taxon>
        <taxon>Dikarya</taxon>
        <taxon>Basidiomycota</taxon>
        <taxon>Agaricomycotina</taxon>
        <taxon>Agaricomycetes</taxon>
        <taxon>Agaricomycetidae</taxon>
        <taxon>Agaricales</taxon>
        <taxon>Agaricineae</taxon>
        <taxon>Strophariaceae</taxon>
        <taxon>Pholiota</taxon>
    </lineage>
</organism>
<name>A0A9P5Z2J3_9AGAR</name>
<dbReference type="AlphaFoldDB" id="A0A9P5Z2J3"/>
<feature type="region of interest" description="Disordered" evidence="1">
    <location>
        <begin position="1"/>
        <end position="20"/>
    </location>
</feature>
<reference evidence="2" key="1">
    <citation type="submission" date="2020-11" db="EMBL/GenBank/DDBJ databases">
        <authorList>
            <consortium name="DOE Joint Genome Institute"/>
            <person name="Ahrendt S."/>
            <person name="Riley R."/>
            <person name="Andreopoulos W."/>
            <person name="Labutti K."/>
            <person name="Pangilinan J."/>
            <person name="Ruiz-Duenas F.J."/>
            <person name="Barrasa J.M."/>
            <person name="Sanchez-Garcia M."/>
            <person name="Camarero S."/>
            <person name="Miyauchi S."/>
            <person name="Serrano A."/>
            <person name="Linde D."/>
            <person name="Babiker R."/>
            <person name="Drula E."/>
            <person name="Ayuso-Fernandez I."/>
            <person name="Pacheco R."/>
            <person name="Padilla G."/>
            <person name="Ferreira P."/>
            <person name="Barriuso J."/>
            <person name="Kellner H."/>
            <person name="Castanera R."/>
            <person name="Alfaro M."/>
            <person name="Ramirez L."/>
            <person name="Pisabarro A.G."/>
            <person name="Kuo A."/>
            <person name="Tritt A."/>
            <person name="Lipzen A."/>
            <person name="He G."/>
            <person name="Yan M."/>
            <person name="Ng V."/>
            <person name="Cullen D."/>
            <person name="Martin F."/>
            <person name="Rosso M.-N."/>
            <person name="Henrissat B."/>
            <person name="Hibbett D."/>
            <person name="Martinez A.T."/>
            <person name="Grigoriev I.V."/>
        </authorList>
    </citation>
    <scope>NUCLEOTIDE SEQUENCE</scope>
    <source>
        <strain evidence="2">CIRM-BRFM 674</strain>
    </source>
</reference>
<evidence type="ECO:0000256" key="1">
    <source>
        <dbReference type="SAM" id="MobiDB-lite"/>
    </source>
</evidence>
<evidence type="ECO:0000313" key="2">
    <source>
        <dbReference type="EMBL" id="KAF9478949.1"/>
    </source>
</evidence>
<protein>
    <submittedName>
        <fullName evidence="2">Uncharacterized protein</fullName>
    </submittedName>
</protein>
<sequence length="251" mass="27625">MYSPPICSGPETMSEQGKEEKMGVLTSLQTSLAKQGYKDSKPPRALTPCKTSTGQATMACKSAEDLTLALPEVMHIQAMHPASTSRGGATAGEEHTLRQWETHTKRSAARPNLDLLLKKASLTLPIKPDYTRVHARRDGTRWRTIVVTSRRCRDLVCMDVSKVVSMHKAAGKAKRRWEDQGAASSSLYTSLEMVVFVLSNNMHMTGSKIGIDLAELDTTPIFSPPKKTLLLDTRLSQNRLQLTNVTESDAT</sequence>
<proteinExistence type="predicted"/>
<keyword evidence="3" id="KW-1185">Reference proteome</keyword>
<gene>
    <name evidence="2" type="ORF">BDN70DRAFT_895327</name>
</gene>
<dbReference type="EMBL" id="MU155223">
    <property type="protein sequence ID" value="KAF9478949.1"/>
    <property type="molecule type" value="Genomic_DNA"/>
</dbReference>
<dbReference type="Proteomes" id="UP000807469">
    <property type="component" value="Unassembled WGS sequence"/>
</dbReference>
<accession>A0A9P5Z2J3</accession>
<evidence type="ECO:0000313" key="3">
    <source>
        <dbReference type="Proteomes" id="UP000807469"/>
    </source>
</evidence>
<comment type="caution">
    <text evidence="2">The sequence shown here is derived from an EMBL/GenBank/DDBJ whole genome shotgun (WGS) entry which is preliminary data.</text>
</comment>